<evidence type="ECO:0000313" key="2">
    <source>
        <dbReference type="Proteomes" id="UP000004095"/>
    </source>
</evidence>
<keyword evidence="2" id="KW-1185">Reference proteome</keyword>
<proteinExistence type="predicted"/>
<reference evidence="1 2" key="1">
    <citation type="submission" date="2007-01" db="EMBL/GenBank/DDBJ databases">
        <authorList>
            <person name="Haygood M."/>
            <person name="Podell S."/>
            <person name="Anderson C."/>
            <person name="Hopkinson B."/>
            <person name="Roe K."/>
            <person name="Barbeau K."/>
            <person name="Gaasterland T."/>
            <person name="Ferriera S."/>
            <person name="Johnson J."/>
            <person name="Kravitz S."/>
            <person name="Beeson K."/>
            <person name="Sutton G."/>
            <person name="Rogers Y.-H."/>
            <person name="Friedman R."/>
            <person name="Frazier M."/>
            <person name="Venter J.C."/>
        </authorList>
    </citation>
    <scope>NUCLEOTIDE SEQUENCE [LARGE SCALE GENOMIC DNA]</scope>
    <source>
        <strain evidence="1 2">ATCC 23134</strain>
    </source>
</reference>
<comment type="caution">
    <text evidence="1">The sequence shown here is derived from an EMBL/GenBank/DDBJ whole genome shotgun (WGS) entry which is preliminary data.</text>
</comment>
<name>A1ZPP3_MICM2</name>
<accession>A1ZPP3</accession>
<dbReference type="Proteomes" id="UP000004095">
    <property type="component" value="Unassembled WGS sequence"/>
</dbReference>
<dbReference type="EMBL" id="AAWS01000022">
    <property type="protein sequence ID" value="EAY27548.1"/>
    <property type="molecule type" value="Genomic_DNA"/>
</dbReference>
<dbReference type="AlphaFoldDB" id="A1ZPP3"/>
<gene>
    <name evidence="1" type="ORF">M23134_02795</name>
</gene>
<organism evidence="1 2">
    <name type="scientific">Microscilla marina ATCC 23134</name>
    <dbReference type="NCBI Taxonomy" id="313606"/>
    <lineage>
        <taxon>Bacteria</taxon>
        <taxon>Pseudomonadati</taxon>
        <taxon>Bacteroidota</taxon>
        <taxon>Cytophagia</taxon>
        <taxon>Cytophagales</taxon>
        <taxon>Microscillaceae</taxon>
        <taxon>Microscilla</taxon>
    </lineage>
</organism>
<sequence>MLPDYCFIKKNRLSFLYKKQQNTTFCCFLLKQYPFQTNVQVLIHNESLVKHSFFTYLNTCYTDCKLHNTF</sequence>
<protein>
    <submittedName>
        <fullName evidence="1">Uncharacterized protein</fullName>
    </submittedName>
</protein>
<evidence type="ECO:0000313" key="1">
    <source>
        <dbReference type="EMBL" id="EAY27548.1"/>
    </source>
</evidence>